<gene>
    <name evidence="1" type="ORF">SI7747_06007672</name>
    <name evidence="2" type="ORF">SI8410_06008307</name>
</gene>
<protein>
    <submittedName>
        <fullName evidence="2">Uncharacterized protein</fullName>
    </submittedName>
</protein>
<proteinExistence type="predicted"/>
<evidence type="ECO:0000313" key="3">
    <source>
        <dbReference type="Proteomes" id="UP000663760"/>
    </source>
</evidence>
<reference evidence="2" key="1">
    <citation type="submission" date="2020-02" db="EMBL/GenBank/DDBJ databases">
        <authorList>
            <person name="Scholz U."/>
            <person name="Mascher M."/>
            <person name="Fiebig A."/>
        </authorList>
    </citation>
    <scope>NUCLEOTIDE SEQUENCE</scope>
</reference>
<dbReference type="EMBL" id="LR743593">
    <property type="protein sequence ID" value="CAA2621584.1"/>
    <property type="molecule type" value="Genomic_DNA"/>
</dbReference>
<evidence type="ECO:0000313" key="2">
    <source>
        <dbReference type="EMBL" id="CAA7397642.1"/>
    </source>
</evidence>
<organism evidence="2 3">
    <name type="scientific">Spirodela intermedia</name>
    <name type="common">Intermediate duckweed</name>
    <dbReference type="NCBI Taxonomy" id="51605"/>
    <lineage>
        <taxon>Eukaryota</taxon>
        <taxon>Viridiplantae</taxon>
        <taxon>Streptophyta</taxon>
        <taxon>Embryophyta</taxon>
        <taxon>Tracheophyta</taxon>
        <taxon>Spermatophyta</taxon>
        <taxon>Magnoliopsida</taxon>
        <taxon>Liliopsida</taxon>
        <taxon>Araceae</taxon>
        <taxon>Lemnoideae</taxon>
        <taxon>Spirodela</taxon>
    </lineage>
</organism>
<dbReference type="EMBL" id="LR746269">
    <property type="protein sequence ID" value="CAA7397642.1"/>
    <property type="molecule type" value="Genomic_DNA"/>
</dbReference>
<dbReference type="Proteomes" id="UP000663760">
    <property type="component" value="Chromosome 6"/>
</dbReference>
<dbReference type="AlphaFoldDB" id="A0A7I8KJM0"/>
<evidence type="ECO:0000313" key="1">
    <source>
        <dbReference type="EMBL" id="CAA2621584.1"/>
    </source>
</evidence>
<name>A0A7I8KJM0_SPIIN</name>
<sequence length="23" mass="2802">MNWASNRILSHRNPSWILLVYCK</sequence>
<accession>A0A7I8KJM0</accession>
<keyword evidence="3" id="KW-1185">Reference proteome</keyword>